<evidence type="ECO:0000256" key="1">
    <source>
        <dbReference type="SAM" id="MobiDB-lite"/>
    </source>
</evidence>
<keyword evidence="3" id="KW-1185">Reference proteome</keyword>
<evidence type="ECO:0000313" key="2">
    <source>
        <dbReference type="EMBL" id="CAI9153493.1"/>
    </source>
</evidence>
<proteinExistence type="predicted"/>
<dbReference type="EMBL" id="OX459946">
    <property type="protein sequence ID" value="CAI9153493.1"/>
    <property type="molecule type" value="Genomic_DNA"/>
</dbReference>
<feature type="region of interest" description="Disordered" evidence="1">
    <location>
        <begin position="1"/>
        <end position="24"/>
    </location>
</feature>
<gene>
    <name evidence="2" type="ORF">MRATA1EN1_LOCUS2455</name>
</gene>
<accession>A0ABN8XWR6</accession>
<name>A0ABN8XWR6_RANTA</name>
<protein>
    <submittedName>
        <fullName evidence="2">Uncharacterized protein</fullName>
    </submittedName>
</protein>
<reference evidence="2" key="1">
    <citation type="submission" date="2023-04" db="EMBL/GenBank/DDBJ databases">
        <authorList>
            <consortium name="ELIXIR-Norway"/>
        </authorList>
    </citation>
    <scope>NUCLEOTIDE SEQUENCE [LARGE SCALE GENOMIC DNA]</scope>
</reference>
<dbReference type="Proteomes" id="UP001176941">
    <property type="component" value="Chromosome 10"/>
</dbReference>
<organism evidence="2 3">
    <name type="scientific">Rangifer tarandus platyrhynchus</name>
    <name type="common">Svalbard reindeer</name>
    <dbReference type="NCBI Taxonomy" id="3082113"/>
    <lineage>
        <taxon>Eukaryota</taxon>
        <taxon>Metazoa</taxon>
        <taxon>Chordata</taxon>
        <taxon>Craniata</taxon>
        <taxon>Vertebrata</taxon>
        <taxon>Euteleostomi</taxon>
        <taxon>Mammalia</taxon>
        <taxon>Eutheria</taxon>
        <taxon>Laurasiatheria</taxon>
        <taxon>Artiodactyla</taxon>
        <taxon>Ruminantia</taxon>
        <taxon>Pecora</taxon>
        <taxon>Cervidae</taxon>
        <taxon>Odocoileinae</taxon>
        <taxon>Rangifer</taxon>
    </lineage>
</organism>
<evidence type="ECO:0000313" key="3">
    <source>
        <dbReference type="Proteomes" id="UP001176941"/>
    </source>
</evidence>
<sequence>MDKRSLFSAMRPSGPMKGGERLVVPKSGPGTRKGCWEMAWGWMASWENSLSCPCHLHPTFLLFERDTSFTGSAGSVTLSPNPQHQFSLLTPLPLRGSCHVAQLPGSGNSLPEVEPAGHFGFCELCLPRRC</sequence>